<accession>A0A5M3MPF9</accession>
<dbReference type="GeneID" id="19205467"/>
<sequence>MDPKSWMESIMESLMEDNSRSIGLLGLGDNIDSDARRARPASIDSFQPELLARIMLLAGRMRPREMKDIGDQTLVLSHVSRYWHDVALSTPQLWASFATYRDRSPKKSQMFLERSKSALIDVDIDLFQLPQDRGWDEVIAHVLAQTSRFSELSFSTTESKLPECLYTRPAPFLKRLRISYRRMRWDDDLLTIPVELFDGKAPLLQSLALDGFAMDCKSPIFHKLTELNITSPMFRSPPHLRTTSVQMATILRCCASTLERLLLDDCLVQEATTPNSWATRPGAVTLPRLKMAKLVRFPFASVVHFLTSIVFSPIVHVNLLDVSLHDTDPMLTPIPILPERLFTTSYHFPDPSRCLLLDLNADRFQICMWDRVEREKDEPWYLYRPGEEDQCLDASFSFWIFMLGKNAFARNVLKDLPLSEIHTLKVGRGLMQMYSEENSSLDELFRDASQVRHLFLGSDLEEAHLESIIRLLSPPQSAHSDPGKPEELLLPYLVHLHFSATRIRYLPLNLVLDLIRGRARVGAQLKHLTIRKPSRTIPMLQVYAESIGANLVTDMNSGNEKEVQSADRELL</sequence>
<dbReference type="OrthoDB" id="3250066at2759"/>
<reference evidence="2" key="1">
    <citation type="journal article" date="2012" name="Science">
        <title>The Paleozoic origin of enzymatic lignin decomposition reconstructed from 31 fungal genomes.</title>
        <authorList>
            <person name="Floudas D."/>
            <person name="Binder M."/>
            <person name="Riley R."/>
            <person name="Barry K."/>
            <person name="Blanchette R.A."/>
            <person name="Henrissat B."/>
            <person name="Martinez A.T."/>
            <person name="Otillar R."/>
            <person name="Spatafora J.W."/>
            <person name="Yadav J.S."/>
            <person name="Aerts A."/>
            <person name="Benoit I."/>
            <person name="Boyd A."/>
            <person name="Carlson A."/>
            <person name="Copeland A."/>
            <person name="Coutinho P.M."/>
            <person name="de Vries R.P."/>
            <person name="Ferreira P."/>
            <person name="Findley K."/>
            <person name="Foster B."/>
            <person name="Gaskell J."/>
            <person name="Glotzer D."/>
            <person name="Gorecki P."/>
            <person name="Heitman J."/>
            <person name="Hesse C."/>
            <person name="Hori C."/>
            <person name="Igarashi K."/>
            <person name="Jurgens J.A."/>
            <person name="Kallen N."/>
            <person name="Kersten P."/>
            <person name="Kohler A."/>
            <person name="Kuees U."/>
            <person name="Kumar T.K.A."/>
            <person name="Kuo A."/>
            <person name="LaButti K."/>
            <person name="Larrondo L.F."/>
            <person name="Lindquist E."/>
            <person name="Ling A."/>
            <person name="Lombard V."/>
            <person name="Lucas S."/>
            <person name="Lundell T."/>
            <person name="Martin R."/>
            <person name="McLaughlin D.J."/>
            <person name="Morgenstern I."/>
            <person name="Morin E."/>
            <person name="Murat C."/>
            <person name="Nagy L.G."/>
            <person name="Nolan M."/>
            <person name="Ohm R.A."/>
            <person name="Patyshakuliyeva A."/>
            <person name="Rokas A."/>
            <person name="Ruiz-Duenas F.J."/>
            <person name="Sabat G."/>
            <person name="Salamov A."/>
            <person name="Samejima M."/>
            <person name="Schmutz J."/>
            <person name="Slot J.C."/>
            <person name="St John F."/>
            <person name="Stenlid J."/>
            <person name="Sun H."/>
            <person name="Sun S."/>
            <person name="Syed K."/>
            <person name="Tsang A."/>
            <person name="Wiebenga A."/>
            <person name="Young D."/>
            <person name="Pisabarro A."/>
            <person name="Eastwood D.C."/>
            <person name="Martin F."/>
            <person name="Cullen D."/>
            <person name="Grigoriev I.V."/>
            <person name="Hibbett D.S."/>
        </authorList>
    </citation>
    <scope>NUCLEOTIDE SEQUENCE [LARGE SCALE GENOMIC DNA]</scope>
    <source>
        <strain evidence="2">RWD-64-598 SS2</strain>
    </source>
</reference>
<organism evidence="1 2">
    <name type="scientific">Coniophora puteana (strain RWD-64-598)</name>
    <name type="common">Brown rot fungus</name>
    <dbReference type="NCBI Taxonomy" id="741705"/>
    <lineage>
        <taxon>Eukaryota</taxon>
        <taxon>Fungi</taxon>
        <taxon>Dikarya</taxon>
        <taxon>Basidiomycota</taxon>
        <taxon>Agaricomycotina</taxon>
        <taxon>Agaricomycetes</taxon>
        <taxon>Agaricomycetidae</taxon>
        <taxon>Boletales</taxon>
        <taxon>Coniophorineae</taxon>
        <taxon>Coniophoraceae</taxon>
        <taxon>Coniophora</taxon>
    </lineage>
</organism>
<comment type="caution">
    <text evidence="1">The sequence shown here is derived from an EMBL/GenBank/DDBJ whole genome shotgun (WGS) entry which is preliminary data.</text>
</comment>
<dbReference type="OMA" id="WMESIME"/>
<protein>
    <submittedName>
        <fullName evidence="1">Uncharacterized protein</fullName>
    </submittedName>
</protein>
<dbReference type="RefSeq" id="XP_007769512.1">
    <property type="nucleotide sequence ID" value="XM_007771322.1"/>
</dbReference>
<dbReference type="KEGG" id="cput:CONPUDRAFT_166082"/>
<dbReference type="AlphaFoldDB" id="A0A5M3MPF9"/>
<dbReference type="Proteomes" id="UP000053558">
    <property type="component" value="Unassembled WGS sequence"/>
</dbReference>
<evidence type="ECO:0000313" key="1">
    <source>
        <dbReference type="EMBL" id="EIW80595.1"/>
    </source>
</evidence>
<proteinExistence type="predicted"/>
<evidence type="ECO:0000313" key="2">
    <source>
        <dbReference type="Proteomes" id="UP000053558"/>
    </source>
</evidence>
<name>A0A5M3MPF9_CONPW</name>
<dbReference type="EMBL" id="JH711579">
    <property type="protein sequence ID" value="EIW80595.1"/>
    <property type="molecule type" value="Genomic_DNA"/>
</dbReference>
<keyword evidence="2" id="KW-1185">Reference proteome</keyword>
<gene>
    <name evidence="1" type="ORF">CONPUDRAFT_166082</name>
</gene>